<name>A0A934PYP8_9BURK</name>
<reference evidence="4" key="1">
    <citation type="submission" date="2020-12" db="EMBL/GenBank/DDBJ databases">
        <title>Ramlibacter sp. nov., isolated from a freshwater alga, Cryptomonas.</title>
        <authorList>
            <person name="Kim H.M."/>
            <person name="Jeon C.O."/>
        </authorList>
    </citation>
    <scope>NUCLEOTIDE SEQUENCE</scope>
    <source>
        <strain evidence="4">CrO1</strain>
    </source>
</reference>
<dbReference type="PROSITE" id="PS00636">
    <property type="entry name" value="DNAJ_1"/>
    <property type="match status" value="1"/>
</dbReference>
<keyword evidence="5" id="KW-1185">Reference proteome</keyword>
<dbReference type="GO" id="GO:0051082">
    <property type="term" value="F:unfolded protein binding"/>
    <property type="evidence" value="ECO:0007669"/>
    <property type="project" value="InterPro"/>
</dbReference>
<evidence type="ECO:0000256" key="2">
    <source>
        <dbReference type="SAM" id="MobiDB-lite"/>
    </source>
</evidence>
<dbReference type="CDD" id="cd10747">
    <property type="entry name" value="DnaJ_C"/>
    <property type="match status" value="1"/>
</dbReference>
<dbReference type="EMBL" id="JAEDAO010000001">
    <property type="protein sequence ID" value="MBK0392010.1"/>
    <property type="molecule type" value="Genomic_DNA"/>
</dbReference>
<sequence length="306" mass="33846">MKYKDYYAALEVPRDADADAIRKAYRRLARKYHPDVSKESEAEARFKDIAEAYETLKDPEKRAAYDALGQRRAGEEFTAPGDWRDHFDFGDPGGGRFEDIDLADLLDALGRGRHARGGPRQAVPRRGQDHDIVADLPLRDAHRGTTLHLALQRPEGPQTLEVTVPPGVTDGQKLRLRGQGGKGRNGGEAGDIYVHLRLQPDPHYRVAGKDLYFDLALSPWEAALGAEVHVPTLDGDVVLKVPAGAHSAQKLRLRGRGLGAATARGDLYAVVHIDVPRTLTARERELFEALAKESRFHPRPSKEAQP</sequence>
<dbReference type="SUPFAM" id="SSF49493">
    <property type="entry name" value="HSP40/DnaJ peptide-binding domain"/>
    <property type="match status" value="2"/>
</dbReference>
<dbReference type="SUPFAM" id="SSF46565">
    <property type="entry name" value="Chaperone J-domain"/>
    <property type="match status" value="1"/>
</dbReference>
<dbReference type="RefSeq" id="WP_200786972.1">
    <property type="nucleotide sequence ID" value="NZ_JAEDAO010000001.1"/>
</dbReference>
<dbReference type="InterPro" id="IPR002939">
    <property type="entry name" value="DnaJ_C"/>
</dbReference>
<dbReference type="SMART" id="SM00271">
    <property type="entry name" value="DnaJ"/>
    <property type="match status" value="1"/>
</dbReference>
<dbReference type="PANTHER" id="PTHR43096:SF52">
    <property type="entry name" value="DNAJ HOMOLOG 1, MITOCHONDRIAL-RELATED"/>
    <property type="match status" value="1"/>
</dbReference>
<dbReference type="PRINTS" id="PR00625">
    <property type="entry name" value="JDOMAIN"/>
</dbReference>
<dbReference type="Pfam" id="PF00226">
    <property type="entry name" value="DnaJ"/>
    <property type="match status" value="1"/>
</dbReference>
<dbReference type="GO" id="GO:0005737">
    <property type="term" value="C:cytoplasm"/>
    <property type="evidence" value="ECO:0007669"/>
    <property type="project" value="TreeGrafter"/>
</dbReference>
<evidence type="ECO:0000313" key="5">
    <source>
        <dbReference type="Proteomes" id="UP000617041"/>
    </source>
</evidence>
<dbReference type="PANTHER" id="PTHR43096">
    <property type="entry name" value="DNAJ HOMOLOG 1, MITOCHONDRIAL-RELATED"/>
    <property type="match status" value="1"/>
</dbReference>
<dbReference type="InterPro" id="IPR036869">
    <property type="entry name" value="J_dom_sf"/>
</dbReference>
<feature type="domain" description="J" evidence="3">
    <location>
        <begin position="5"/>
        <end position="69"/>
    </location>
</feature>
<evidence type="ECO:0000256" key="1">
    <source>
        <dbReference type="ARBA" id="ARBA00023186"/>
    </source>
</evidence>
<dbReference type="FunFam" id="2.60.260.20:FF:000013">
    <property type="entry name" value="DnaJ subfamily B member 11"/>
    <property type="match status" value="1"/>
</dbReference>
<dbReference type="Gene3D" id="1.10.287.110">
    <property type="entry name" value="DnaJ domain"/>
    <property type="match status" value="1"/>
</dbReference>
<dbReference type="GO" id="GO:0042026">
    <property type="term" value="P:protein refolding"/>
    <property type="evidence" value="ECO:0007669"/>
    <property type="project" value="TreeGrafter"/>
</dbReference>
<evidence type="ECO:0000259" key="3">
    <source>
        <dbReference type="PROSITE" id="PS50076"/>
    </source>
</evidence>
<dbReference type="InterPro" id="IPR008971">
    <property type="entry name" value="HSP40/DnaJ_pept-bd"/>
</dbReference>
<comment type="caution">
    <text evidence="4">The sequence shown here is derived from an EMBL/GenBank/DDBJ whole genome shotgun (WGS) entry which is preliminary data.</text>
</comment>
<dbReference type="Pfam" id="PF01556">
    <property type="entry name" value="DnaJ_C"/>
    <property type="match status" value="1"/>
</dbReference>
<dbReference type="PROSITE" id="PS50076">
    <property type="entry name" value="DNAJ_2"/>
    <property type="match status" value="1"/>
</dbReference>
<accession>A0A934PYP8</accession>
<evidence type="ECO:0000313" key="4">
    <source>
        <dbReference type="EMBL" id="MBK0392010.1"/>
    </source>
</evidence>
<feature type="region of interest" description="Disordered" evidence="2">
    <location>
        <begin position="158"/>
        <end position="185"/>
    </location>
</feature>
<organism evidence="4 5">
    <name type="scientific">Ramlibacter algicola</name>
    <dbReference type="NCBI Taxonomy" id="2795217"/>
    <lineage>
        <taxon>Bacteria</taxon>
        <taxon>Pseudomonadati</taxon>
        <taxon>Pseudomonadota</taxon>
        <taxon>Betaproteobacteria</taxon>
        <taxon>Burkholderiales</taxon>
        <taxon>Comamonadaceae</taxon>
        <taxon>Ramlibacter</taxon>
    </lineage>
</organism>
<dbReference type="CDD" id="cd06257">
    <property type="entry name" value="DnaJ"/>
    <property type="match status" value="1"/>
</dbReference>
<dbReference type="AlphaFoldDB" id="A0A934PYP8"/>
<keyword evidence="1" id="KW-0143">Chaperone</keyword>
<dbReference type="Gene3D" id="2.60.260.20">
    <property type="entry name" value="Urease metallochaperone UreE, N-terminal domain"/>
    <property type="match status" value="2"/>
</dbReference>
<gene>
    <name evidence="4" type="ORF">I8E28_05360</name>
</gene>
<dbReference type="Proteomes" id="UP000617041">
    <property type="component" value="Unassembled WGS sequence"/>
</dbReference>
<dbReference type="InterPro" id="IPR001623">
    <property type="entry name" value="DnaJ_domain"/>
</dbReference>
<dbReference type="InterPro" id="IPR018253">
    <property type="entry name" value="DnaJ_domain_CS"/>
</dbReference>
<proteinExistence type="predicted"/>
<protein>
    <submittedName>
        <fullName evidence="4">DnaJ domain-containing protein</fullName>
    </submittedName>
</protein>